<evidence type="ECO:0000313" key="1">
    <source>
        <dbReference type="EMBL" id="CAF0844337.1"/>
    </source>
</evidence>
<organism evidence="1 3">
    <name type="scientific">Adineta steineri</name>
    <dbReference type="NCBI Taxonomy" id="433720"/>
    <lineage>
        <taxon>Eukaryota</taxon>
        <taxon>Metazoa</taxon>
        <taxon>Spiralia</taxon>
        <taxon>Gnathifera</taxon>
        <taxon>Rotifera</taxon>
        <taxon>Eurotatoria</taxon>
        <taxon>Bdelloidea</taxon>
        <taxon>Adinetida</taxon>
        <taxon>Adinetidae</taxon>
        <taxon>Adineta</taxon>
    </lineage>
</organism>
<name>A0A813W1G0_9BILA</name>
<dbReference type="AlphaFoldDB" id="A0A813W1G0"/>
<reference evidence="1" key="1">
    <citation type="submission" date="2021-02" db="EMBL/GenBank/DDBJ databases">
        <authorList>
            <person name="Nowell W R."/>
        </authorList>
    </citation>
    <scope>NUCLEOTIDE SEQUENCE</scope>
</reference>
<evidence type="ECO:0000313" key="2">
    <source>
        <dbReference type="EMBL" id="CAF3886200.1"/>
    </source>
</evidence>
<gene>
    <name evidence="1" type="ORF">JYZ213_LOCUS7537</name>
    <name evidence="2" type="ORF">OXD698_LOCUS23162</name>
</gene>
<dbReference type="EMBL" id="CAJNOG010000050">
    <property type="protein sequence ID" value="CAF0844337.1"/>
    <property type="molecule type" value="Genomic_DNA"/>
</dbReference>
<accession>A0A813W1G0</accession>
<evidence type="ECO:0000313" key="3">
    <source>
        <dbReference type="Proteomes" id="UP000663845"/>
    </source>
</evidence>
<proteinExistence type="predicted"/>
<comment type="caution">
    <text evidence="1">The sequence shown here is derived from an EMBL/GenBank/DDBJ whole genome shotgun (WGS) entry which is preliminary data.</text>
</comment>
<dbReference type="EMBL" id="CAJOAZ010002031">
    <property type="protein sequence ID" value="CAF3886200.1"/>
    <property type="molecule type" value="Genomic_DNA"/>
</dbReference>
<protein>
    <submittedName>
        <fullName evidence="1">Uncharacterized protein</fullName>
    </submittedName>
</protein>
<dbReference type="Proteomes" id="UP000663844">
    <property type="component" value="Unassembled WGS sequence"/>
</dbReference>
<sequence>MYQKPFYSRRVIERRKRRLQRYEQRSNYLAISSSDSEEENEHIDKKINKLYENQNKMQQALSNKKVNINGTLNGNQLGDLPFKSTLIYVNSKGVSVDLLQLYGIQTQMGRYVARVMDKLFTVEEITTITKDELVKDERYLIIKEAVRLRFKLNHETLQSEWATLHECILQKRRNELKKKRRSANNVTVQPVPQVALQDDCEDVIGSFAN</sequence>
<dbReference type="Proteomes" id="UP000663845">
    <property type="component" value="Unassembled WGS sequence"/>
</dbReference>